<feature type="region of interest" description="Disordered" evidence="1">
    <location>
        <begin position="305"/>
        <end position="399"/>
    </location>
</feature>
<dbReference type="HOGENOM" id="CLU_669375_0_0_1"/>
<accession>K1V1Z4</accession>
<sequence>MRTSSSMWEEAARRLYASITLDRDQVVLLIAGRGWKLRPDHASATKPENRAPVKLAQRTRLALSFVRRLKILGYWTTAIVEMLWDAAAQGARPLFPNVEQLLLDIGPPCVSYPPWIQCELPSPPTFYIFDTVDVCLLGDESKDLLFKLPAKRYRSVTCHEVLLGSWLWRERSGLGTTWDEWRCFASDAWEAIQVAASDLNRLTWDDYEHGRVPEWDLPPLQVCLKYGESLGSDIIEHFEDQYPDHGMRVIRDAPHIVQIEHFPPDGDGCEPCELCGETWRSQELVEKRRWRAVGPSLALLKSLRWHSNEESEESTEDSTVGTGTGSSGTGSSEETESGSGSNEASAAGSSEESSEQSSHSSSQGLSPISEEPPTSDGTLASALVSEDPSEATTENSTDRLRAAISEMAILP</sequence>
<evidence type="ECO:0000313" key="2">
    <source>
        <dbReference type="EMBL" id="EKC97959.1"/>
    </source>
</evidence>
<keyword evidence="3" id="KW-1185">Reference proteome</keyword>
<gene>
    <name evidence="2" type="ORF">A1Q2_07756</name>
</gene>
<reference evidence="2 3" key="1">
    <citation type="journal article" date="2012" name="Eukaryot. Cell">
        <title>Genome sequence of the Trichosporon asahii environmental strain CBS 8904.</title>
        <authorList>
            <person name="Yang R.Y."/>
            <person name="Li H.T."/>
            <person name="Zhu H."/>
            <person name="Zhou G.P."/>
            <person name="Wang M."/>
            <person name="Wang L."/>
        </authorList>
    </citation>
    <scope>NUCLEOTIDE SEQUENCE [LARGE SCALE GENOMIC DNA]</scope>
    <source>
        <strain evidence="2 3">CBS 8904</strain>
    </source>
</reference>
<dbReference type="EMBL" id="AMBO01000400">
    <property type="protein sequence ID" value="EKC97959.1"/>
    <property type="molecule type" value="Genomic_DNA"/>
</dbReference>
<proteinExistence type="predicted"/>
<protein>
    <submittedName>
        <fullName evidence="2">Uncharacterized protein</fullName>
    </submittedName>
</protein>
<evidence type="ECO:0000256" key="1">
    <source>
        <dbReference type="SAM" id="MobiDB-lite"/>
    </source>
</evidence>
<dbReference type="InParanoid" id="K1V1Z4"/>
<dbReference type="Proteomes" id="UP000006757">
    <property type="component" value="Unassembled WGS sequence"/>
</dbReference>
<organism evidence="2 3">
    <name type="scientific">Trichosporon asahii var. asahii (strain CBS 8904)</name>
    <name type="common">Yeast</name>
    <dbReference type="NCBI Taxonomy" id="1220162"/>
    <lineage>
        <taxon>Eukaryota</taxon>
        <taxon>Fungi</taxon>
        <taxon>Dikarya</taxon>
        <taxon>Basidiomycota</taxon>
        <taxon>Agaricomycotina</taxon>
        <taxon>Tremellomycetes</taxon>
        <taxon>Trichosporonales</taxon>
        <taxon>Trichosporonaceae</taxon>
        <taxon>Trichosporon</taxon>
    </lineage>
</organism>
<name>K1V1Z4_TRIAC</name>
<comment type="caution">
    <text evidence="2">The sequence shown here is derived from an EMBL/GenBank/DDBJ whole genome shotgun (WGS) entry which is preliminary data.</text>
</comment>
<evidence type="ECO:0000313" key="3">
    <source>
        <dbReference type="Proteomes" id="UP000006757"/>
    </source>
</evidence>
<feature type="compositionally biased region" description="Low complexity" evidence="1">
    <location>
        <begin position="329"/>
        <end position="364"/>
    </location>
</feature>
<dbReference type="AlphaFoldDB" id="K1V1Z4"/>